<dbReference type="InterPro" id="IPR058840">
    <property type="entry name" value="AAA_SelU"/>
</dbReference>
<protein>
    <submittedName>
        <fullName evidence="3">tRNA 2-selenouridine(34) synthase MnmH</fullName>
    </submittedName>
</protein>
<evidence type="ECO:0000313" key="3">
    <source>
        <dbReference type="EMBL" id="RDB02716.1"/>
    </source>
</evidence>
<dbReference type="RefSeq" id="WP_114464175.1">
    <property type="nucleotide sequence ID" value="NZ_QPIW01000037.1"/>
</dbReference>
<dbReference type="SUPFAM" id="SSF52540">
    <property type="entry name" value="P-loop containing nucleoside triphosphate hydrolases"/>
    <property type="match status" value="1"/>
</dbReference>
<dbReference type="InterPro" id="IPR036873">
    <property type="entry name" value="Rhodanese-like_dom_sf"/>
</dbReference>
<keyword evidence="1" id="KW-0711">Selenium</keyword>
<evidence type="ECO:0000313" key="4">
    <source>
        <dbReference type="Proteomes" id="UP000253141"/>
    </source>
</evidence>
<dbReference type="PANTHER" id="PTHR30401:SF0">
    <property type="entry name" value="TRNA 2-SELENOURIDINE SYNTHASE"/>
    <property type="match status" value="1"/>
</dbReference>
<evidence type="ECO:0000256" key="1">
    <source>
        <dbReference type="ARBA" id="ARBA00023266"/>
    </source>
</evidence>
<reference evidence="3 4" key="1">
    <citation type="submission" date="2018-07" db="EMBL/GenBank/DDBJ databases">
        <title>Genome analysis of Runella aurantiaca.</title>
        <authorList>
            <person name="Yang X."/>
        </authorList>
    </citation>
    <scope>NUCLEOTIDE SEQUENCE [LARGE SCALE GENOMIC DNA]</scope>
    <source>
        <strain evidence="3 4">YX9</strain>
    </source>
</reference>
<dbReference type="GO" id="GO:0043828">
    <property type="term" value="F:tRNA 2-selenouridine synthase activity"/>
    <property type="evidence" value="ECO:0007669"/>
    <property type="project" value="InterPro"/>
</dbReference>
<proteinExistence type="predicted"/>
<dbReference type="PROSITE" id="PS50206">
    <property type="entry name" value="RHODANESE_3"/>
    <property type="match status" value="1"/>
</dbReference>
<dbReference type="PANTHER" id="PTHR30401">
    <property type="entry name" value="TRNA 2-SELENOURIDINE SYNTHASE"/>
    <property type="match status" value="1"/>
</dbReference>
<accession>A0A369I7Q9</accession>
<dbReference type="NCBIfam" id="NF008750">
    <property type="entry name" value="PRK11784.1-2"/>
    <property type="match status" value="1"/>
</dbReference>
<sequence length="347" mass="39861">MIKNITIDEFLPLKNVIPLADVRTPAEFEQGHIPDAYNLPLFSNEERVVVGTTYKQIGREEAILLGFDLTGPKWSGFIKRALEIAPEKKIGVHCWRGGMRSGAMAWALNLYGFEVYLIEGGYKSFRRWVLNQFEKTYQLWMVGGMTGSGKTKLLHALNEKGEQVIDLEDLAQHQGSSYGTMNKMVQPTQEQFENNFADQLRLLDSQRRIWVEDESLTIGKIFIPNPFWHQMKEAVLINIQVGLEQRINALAQEYGELDKDFLVECTERIHKRLGPLQTKQAVTAIRENRMADFVRLVLVYYDKTYTSGLAKRKPEKLFTFDFTDNEMAINADKILTFTQTLPIMVQA</sequence>
<dbReference type="Pfam" id="PF00581">
    <property type="entry name" value="Rhodanese"/>
    <property type="match status" value="1"/>
</dbReference>
<dbReference type="Gene3D" id="3.40.250.10">
    <property type="entry name" value="Rhodanese-like domain"/>
    <property type="match status" value="1"/>
</dbReference>
<dbReference type="EMBL" id="QPIW01000037">
    <property type="protein sequence ID" value="RDB02716.1"/>
    <property type="molecule type" value="Genomic_DNA"/>
</dbReference>
<dbReference type="Pfam" id="PF26341">
    <property type="entry name" value="AAA_SelU"/>
    <property type="match status" value="1"/>
</dbReference>
<dbReference type="SMART" id="SM00450">
    <property type="entry name" value="RHOD"/>
    <property type="match status" value="1"/>
</dbReference>
<dbReference type="GO" id="GO:0002098">
    <property type="term" value="P:tRNA wobble uridine modification"/>
    <property type="evidence" value="ECO:0007669"/>
    <property type="project" value="InterPro"/>
</dbReference>
<dbReference type="Proteomes" id="UP000253141">
    <property type="component" value="Unassembled WGS sequence"/>
</dbReference>
<dbReference type="NCBIfam" id="TIGR03167">
    <property type="entry name" value="tRNA_sel_U_synt"/>
    <property type="match status" value="1"/>
</dbReference>
<evidence type="ECO:0000259" key="2">
    <source>
        <dbReference type="PROSITE" id="PS50206"/>
    </source>
</evidence>
<dbReference type="SUPFAM" id="SSF52821">
    <property type="entry name" value="Rhodanese/Cell cycle control phosphatase"/>
    <property type="match status" value="1"/>
</dbReference>
<dbReference type="InterPro" id="IPR027417">
    <property type="entry name" value="P-loop_NTPase"/>
</dbReference>
<dbReference type="AlphaFoldDB" id="A0A369I7Q9"/>
<dbReference type="InterPro" id="IPR001763">
    <property type="entry name" value="Rhodanese-like_dom"/>
</dbReference>
<dbReference type="OrthoDB" id="9808735at2"/>
<keyword evidence="4" id="KW-1185">Reference proteome</keyword>
<dbReference type="NCBIfam" id="NF008752">
    <property type="entry name" value="PRK11784.1-4"/>
    <property type="match status" value="1"/>
</dbReference>
<organism evidence="3 4">
    <name type="scientific">Runella aurantiaca</name>
    <dbReference type="NCBI Taxonomy" id="2282308"/>
    <lineage>
        <taxon>Bacteria</taxon>
        <taxon>Pseudomonadati</taxon>
        <taxon>Bacteroidota</taxon>
        <taxon>Cytophagia</taxon>
        <taxon>Cytophagales</taxon>
        <taxon>Spirosomataceae</taxon>
        <taxon>Runella</taxon>
    </lineage>
</organism>
<dbReference type="InterPro" id="IPR017582">
    <property type="entry name" value="SelU"/>
</dbReference>
<gene>
    <name evidence="3" type="ORF">DVG78_27310</name>
</gene>
<feature type="domain" description="Rhodanese" evidence="2">
    <location>
        <begin position="13"/>
        <end position="134"/>
    </location>
</feature>
<comment type="caution">
    <text evidence="3">The sequence shown here is derived from an EMBL/GenBank/DDBJ whole genome shotgun (WGS) entry which is preliminary data.</text>
</comment>
<name>A0A369I7Q9_9BACT</name>